<evidence type="ECO:0000313" key="1">
    <source>
        <dbReference type="EMBL" id="KAF2714294.1"/>
    </source>
</evidence>
<dbReference type="AlphaFoldDB" id="A0A6G1KN69"/>
<protein>
    <submittedName>
        <fullName evidence="1">Uncharacterized protein</fullName>
    </submittedName>
</protein>
<name>A0A6G1KN69_9PLEO</name>
<organism evidence="1 2">
    <name type="scientific">Pleomassaria siparia CBS 279.74</name>
    <dbReference type="NCBI Taxonomy" id="1314801"/>
    <lineage>
        <taxon>Eukaryota</taxon>
        <taxon>Fungi</taxon>
        <taxon>Dikarya</taxon>
        <taxon>Ascomycota</taxon>
        <taxon>Pezizomycotina</taxon>
        <taxon>Dothideomycetes</taxon>
        <taxon>Pleosporomycetidae</taxon>
        <taxon>Pleosporales</taxon>
        <taxon>Pleomassariaceae</taxon>
        <taxon>Pleomassaria</taxon>
    </lineage>
</organism>
<dbReference type="EMBL" id="MU005764">
    <property type="protein sequence ID" value="KAF2714294.1"/>
    <property type="molecule type" value="Genomic_DNA"/>
</dbReference>
<keyword evidence="2" id="KW-1185">Reference proteome</keyword>
<sequence>MLAILRASVYPSHPVERLKVIMNDASAKVVTASGGYAEFMRQLVPSVVGVMEESYQTPLVSASH</sequence>
<gene>
    <name evidence="1" type="ORF">K504DRAFT_509159</name>
</gene>
<accession>A0A6G1KN69</accession>
<proteinExistence type="predicted"/>
<evidence type="ECO:0000313" key="2">
    <source>
        <dbReference type="Proteomes" id="UP000799428"/>
    </source>
</evidence>
<dbReference type="SUPFAM" id="SSF56801">
    <property type="entry name" value="Acetyl-CoA synthetase-like"/>
    <property type="match status" value="1"/>
</dbReference>
<reference evidence="1" key="1">
    <citation type="journal article" date="2020" name="Stud. Mycol.">
        <title>101 Dothideomycetes genomes: a test case for predicting lifestyles and emergence of pathogens.</title>
        <authorList>
            <person name="Haridas S."/>
            <person name="Albert R."/>
            <person name="Binder M."/>
            <person name="Bloem J."/>
            <person name="Labutti K."/>
            <person name="Salamov A."/>
            <person name="Andreopoulos B."/>
            <person name="Baker S."/>
            <person name="Barry K."/>
            <person name="Bills G."/>
            <person name="Bluhm B."/>
            <person name="Cannon C."/>
            <person name="Castanera R."/>
            <person name="Culley D."/>
            <person name="Daum C."/>
            <person name="Ezra D."/>
            <person name="Gonzalez J."/>
            <person name="Henrissat B."/>
            <person name="Kuo A."/>
            <person name="Liang C."/>
            <person name="Lipzen A."/>
            <person name="Lutzoni F."/>
            <person name="Magnuson J."/>
            <person name="Mondo S."/>
            <person name="Nolan M."/>
            <person name="Ohm R."/>
            <person name="Pangilinan J."/>
            <person name="Park H.-J."/>
            <person name="Ramirez L."/>
            <person name="Alfaro M."/>
            <person name="Sun H."/>
            <person name="Tritt A."/>
            <person name="Yoshinaga Y."/>
            <person name="Zwiers L.-H."/>
            <person name="Turgeon B."/>
            <person name="Goodwin S."/>
            <person name="Spatafora J."/>
            <person name="Crous P."/>
            <person name="Grigoriev I."/>
        </authorList>
    </citation>
    <scope>NUCLEOTIDE SEQUENCE</scope>
    <source>
        <strain evidence="1">CBS 279.74</strain>
    </source>
</reference>
<dbReference type="Proteomes" id="UP000799428">
    <property type="component" value="Unassembled WGS sequence"/>
</dbReference>